<evidence type="ECO:0000256" key="1">
    <source>
        <dbReference type="ARBA" id="ARBA00006592"/>
    </source>
</evidence>
<gene>
    <name evidence="7" type="ORF">FKW44_000321</name>
</gene>
<dbReference type="Gene3D" id="2.30.30.30">
    <property type="match status" value="1"/>
</dbReference>
<dbReference type="PANTHER" id="PTHR11127">
    <property type="entry name" value="60S RIBOSOMAL PROTEIN L14"/>
    <property type="match status" value="1"/>
</dbReference>
<evidence type="ECO:0000256" key="2">
    <source>
        <dbReference type="ARBA" id="ARBA00022980"/>
    </source>
</evidence>
<keyword evidence="3" id="KW-0687">Ribonucleoprotein</keyword>
<evidence type="ECO:0000256" key="3">
    <source>
        <dbReference type="ARBA" id="ARBA00023274"/>
    </source>
</evidence>
<feature type="domain" description="Large ribosomal subunit protein eL14" evidence="6">
    <location>
        <begin position="22"/>
        <end position="93"/>
    </location>
</feature>
<organism evidence="7 8">
    <name type="scientific">Caligus rogercresseyi</name>
    <name type="common">Sea louse</name>
    <dbReference type="NCBI Taxonomy" id="217165"/>
    <lineage>
        <taxon>Eukaryota</taxon>
        <taxon>Metazoa</taxon>
        <taxon>Ecdysozoa</taxon>
        <taxon>Arthropoda</taxon>
        <taxon>Crustacea</taxon>
        <taxon>Multicrustacea</taxon>
        <taxon>Hexanauplia</taxon>
        <taxon>Copepoda</taxon>
        <taxon>Siphonostomatoida</taxon>
        <taxon>Caligidae</taxon>
        <taxon>Caligus</taxon>
    </lineage>
</organism>
<dbReference type="PANTHER" id="PTHR11127:SF2">
    <property type="entry name" value="LARGE RIBOSOMAL SUBUNIT PROTEIN EL14"/>
    <property type="match status" value="1"/>
</dbReference>
<protein>
    <recommendedName>
        <fullName evidence="4">Large ribosomal subunit protein eL14</fullName>
    </recommendedName>
    <alternativeName>
        <fullName evidence="5">60S ribosomal protein L14</fullName>
    </alternativeName>
</protein>
<dbReference type="GO" id="GO:0003735">
    <property type="term" value="F:structural constituent of ribosome"/>
    <property type="evidence" value="ECO:0007669"/>
    <property type="project" value="InterPro"/>
</dbReference>
<dbReference type="InterPro" id="IPR008991">
    <property type="entry name" value="Translation_prot_SH3-like_sf"/>
</dbReference>
<evidence type="ECO:0000313" key="7">
    <source>
        <dbReference type="EMBL" id="QQP55860.1"/>
    </source>
</evidence>
<evidence type="ECO:0000256" key="4">
    <source>
        <dbReference type="ARBA" id="ARBA00035215"/>
    </source>
</evidence>
<reference evidence="8" key="1">
    <citation type="submission" date="2021-01" db="EMBL/GenBank/DDBJ databases">
        <title>Caligus Genome Assembly.</title>
        <authorList>
            <person name="Gallardo-Escarate C."/>
        </authorList>
    </citation>
    <scope>NUCLEOTIDE SEQUENCE [LARGE SCALE GENOMIC DNA]</scope>
</reference>
<dbReference type="InterPro" id="IPR002784">
    <property type="entry name" value="Ribosomal_eL14_dom"/>
</dbReference>
<dbReference type="SUPFAM" id="SSF50104">
    <property type="entry name" value="Translation proteins SH3-like domain"/>
    <property type="match status" value="1"/>
</dbReference>
<dbReference type="GO" id="GO:0022625">
    <property type="term" value="C:cytosolic large ribosomal subunit"/>
    <property type="evidence" value="ECO:0007669"/>
    <property type="project" value="TreeGrafter"/>
</dbReference>
<dbReference type="GO" id="GO:0006412">
    <property type="term" value="P:translation"/>
    <property type="evidence" value="ECO:0007669"/>
    <property type="project" value="InterPro"/>
</dbReference>
<accession>A0A7T8KH69</accession>
<dbReference type="Proteomes" id="UP000595437">
    <property type="component" value="Chromosome 1"/>
</dbReference>
<evidence type="ECO:0000256" key="5">
    <source>
        <dbReference type="ARBA" id="ARBA00035318"/>
    </source>
</evidence>
<evidence type="ECO:0000313" key="8">
    <source>
        <dbReference type="Proteomes" id="UP000595437"/>
    </source>
</evidence>
<dbReference type="Gene3D" id="6.10.250.2270">
    <property type="match status" value="1"/>
</dbReference>
<dbReference type="GO" id="GO:0003723">
    <property type="term" value="F:RNA binding"/>
    <property type="evidence" value="ECO:0007669"/>
    <property type="project" value="InterPro"/>
</dbReference>
<keyword evidence="2 7" id="KW-0689">Ribosomal protein</keyword>
<dbReference type="AlphaFoldDB" id="A0A7T8KH69"/>
<dbReference type="EMBL" id="CP045890">
    <property type="protein sequence ID" value="QQP55860.1"/>
    <property type="molecule type" value="Genomic_DNA"/>
</dbReference>
<sequence>MTTGPHSDNIATIVNVVDQNRVYRIKHLHLTKFTTKFPFNARSKIVKGAWESDKISEQWSGSSWAKRMERRALRSTLTDFDRFKLAKAKAVRNKILARAVNIKKKKLTRAGKL</sequence>
<dbReference type="GO" id="GO:0042273">
    <property type="term" value="P:ribosomal large subunit biogenesis"/>
    <property type="evidence" value="ECO:0007669"/>
    <property type="project" value="TreeGrafter"/>
</dbReference>
<keyword evidence="8" id="KW-1185">Reference proteome</keyword>
<name>A0A7T8KH69_CALRO</name>
<dbReference type="InterPro" id="IPR014722">
    <property type="entry name" value="Rib_uL2_dom2"/>
</dbReference>
<dbReference type="CDD" id="cd23702">
    <property type="entry name" value="eL14"/>
    <property type="match status" value="1"/>
</dbReference>
<comment type="similarity">
    <text evidence="1">Belongs to the eukaryotic ribosomal protein eL14 family.</text>
</comment>
<evidence type="ECO:0000259" key="6">
    <source>
        <dbReference type="Pfam" id="PF01929"/>
    </source>
</evidence>
<proteinExistence type="inferred from homology"/>
<dbReference type="OrthoDB" id="1875589at2759"/>
<dbReference type="InterPro" id="IPR039660">
    <property type="entry name" value="Ribosomal_eL14"/>
</dbReference>
<dbReference type="Pfam" id="PF01929">
    <property type="entry name" value="Ribosomal_L14e"/>
    <property type="match status" value="1"/>
</dbReference>